<accession>A0ACC0EBX1</accession>
<evidence type="ECO:0000313" key="2">
    <source>
        <dbReference type="Proteomes" id="UP001060170"/>
    </source>
</evidence>
<gene>
    <name evidence="1" type="ORF">MJO28_008893</name>
</gene>
<proteinExistence type="predicted"/>
<comment type="caution">
    <text evidence="1">The sequence shown here is derived from an EMBL/GenBank/DDBJ whole genome shotgun (WGS) entry which is preliminary data.</text>
</comment>
<sequence length="82" mass="9525">MVTPPADTSYRFLFQDLIQPTHNTTINKEASLFVYLVHFNQLYPQILSAFRSCRTKPAAKGSRPNVHRFCKRRPEVDEWGDA</sequence>
<protein>
    <submittedName>
        <fullName evidence="1">Uncharacterized protein</fullName>
    </submittedName>
</protein>
<reference evidence="2" key="1">
    <citation type="journal article" date="2018" name="BMC Genomics">
        <title>Genomic insights into host adaptation between the wheat stripe rust pathogen (Puccinia striiformis f. sp. tritici) and the barley stripe rust pathogen (Puccinia striiformis f. sp. hordei).</title>
        <authorList>
            <person name="Xia C."/>
            <person name="Wang M."/>
            <person name="Yin C."/>
            <person name="Cornejo O.E."/>
            <person name="Hulbert S.H."/>
            <person name="Chen X."/>
        </authorList>
    </citation>
    <scope>NUCLEOTIDE SEQUENCE [LARGE SCALE GENOMIC DNA]</scope>
    <source>
        <strain evidence="2">93-210</strain>
    </source>
</reference>
<keyword evidence="2" id="KW-1185">Reference proteome</keyword>
<organism evidence="1 2">
    <name type="scientific">Puccinia striiformis f. sp. tritici</name>
    <dbReference type="NCBI Taxonomy" id="168172"/>
    <lineage>
        <taxon>Eukaryota</taxon>
        <taxon>Fungi</taxon>
        <taxon>Dikarya</taxon>
        <taxon>Basidiomycota</taxon>
        <taxon>Pucciniomycotina</taxon>
        <taxon>Pucciniomycetes</taxon>
        <taxon>Pucciniales</taxon>
        <taxon>Pucciniaceae</taxon>
        <taxon>Puccinia</taxon>
    </lineage>
</organism>
<name>A0ACC0EBX1_9BASI</name>
<reference evidence="2" key="2">
    <citation type="journal article" date="2018" name="Mol. Plant Microbe Interact.">
        <title>Genome sequence resources for the wheat stripe rust pathogen (Puccinia striiformis f. sp. tritici) and the barley stripe rust pathogen (Puccinia striiformis f. sp. hordei).</title>
        <authorList>
            <person name="Xia C."/>
            <person name="Wang M."/>
            <person name="Yin C."/>
            <person name="Cornejo O.E."/>
            <person name="Hulbert S.H."/>
            <person name="Chen X."/>
        </authorList>
    </citation>
    <scope>NUCLEOTIDE SEQUENCE [LARGE SCALE GENOMIC DNA]</scope>
    <source>
        <strain evidence="2">93-210</strain>
    </source>
</reference>
<dbReference type="EMBL" id="CM045872">
    <property type="protein sequence ID" value="KAI7950072.1"/>
    <property type="molecule type" value="Genomic_DNA"/>
</dbReference>
<reference evidence="1 2" key="3">
    <citation type="journal article" date="2022" name="Microbiol. Spectr.">
        <title>Folding features and dynamics of 3D genome architecture in plant fungal pathogens.</title>
        <authorList>
            <person name="Xia C."/>
        </authorList>
    </citation>
    <scope>NUCLEOTIDE SEQUENCE [LARGE SCALE GENOMIC DNA]</scope>
    <source>
        <strain evidence="1 2">93-210</strain>
    </source>
</reference>
<dbReference type="Proteomes" id="UP001060170">
    <property type="component" value="Chromosome 8"/>
</dbReference>
<evidence type="ECO:0000313" key="1">
    <source>
        <dbReference type="EMBL" id="KAI7950072.1"/>
    </source>
</evidence>